<feature type="compositionally biased region" description="Polar residues" evidence="17">
    <location>
        <begin position="119"/>
        <end position="132"/>
    </location>
</feature>
<comment type="similarity">
    <text evidence="3">Belongs to the DEAD box helicase family. DEAH subfamily.</text>
</comment>
<dbReference type="GO" id="GO:0003677">
    <property type="term" value="F:DNA binding"/>
    <property type="evidence" value="ECO:0007669"/>
    <property type="project" value="InterPro"/>
</dbReference>
<evidence type="ECO:0000256" key="3">
    <source>
        <dbReference type="ARBA" id="ARBA00008792"/>
    </source>
</evidence>
<dbReference type="SUPFAM" id="SSF52540">
    <property type="entry name" value="P-loop containing nucleoside triphosphate hydrolases"/>
    <property type="match status" value="1"/>
</dbReference>
<comment type="subcellular location">
    <subcellularLocation>
        <location evidence="2">Nucleus</location>
    </subcellularLocation>
</comment>
<keyword evidence="7" id="KW-0227">DNA damage</keyword>
<proteinExistence type="inferred from homology"/>
<keyword evidence="8" id="KW-0378">Hydrolase</keyword>
<reference evidence="19 20" key="1">
    <citation type="submission" date="2020-08" db="EMBL/GenBank/DDBJ databases">
        <title>Plant Genome Project.</title>
        <authorList>
            <person name="Zhang R.-G."/>
        </authorList>
    </citation>
    <scope>NUCLEOTIDE SEQUENCE [LARGE SCALE GENOMIC DNA]</scope>
    <source>
        <tissue evidence="19">Rhizome</tissue>
    </source>
</reference>
<dbReference type="FunFam" id="3.40.50.300:FF:001207">
    <property type="entry name" value="Fanconi anemia group J protein-like isoform E"/>
    <property type="match status" value="1"/>
</dbReference>
<evidence type="ECO:0000256" key="6">
    <source>
        <dbReference type="ARBA" id="ARBA00022741"/>
    </source>
</evidence>
<evidence type="ECO:0000256" key="5">
    <source>
        <dbReference type="ARBA" id="ARBA00022723"/>
    </source>
</evidence>
<dbReference type="Pfam" id="PF06733">
    <property type="entry name" value="DEAD_2"/>
    <property type="match status" value="1"/>
</dbReference>
<keyword evidence="13" id="KW-0234">DNA repair</keyword>
<dbReference type="InterPro" id="IPR010614">
    <property type="entry name" value="RAD3-like_helicase_DEAD"/>
</dbReference>
<dbReference type="GO" id="GO:1990918">
    <property type="term" value="P:double-strand break repair involved in meiotic recombination"/>
    <property type="evidence" value="ECO:0007669"/>
    <property type="project" value="TreeGrafter"/>
</dbReference>
<keyword evidence="12" id="KW-0411">Iron-sulfur</keyword>
<keyword evidence="20" id="KW-1185">Reference proteome</keyword>
<evidence type="ECO:0000256" key="4">
    <source>
        <dbReference type="ARBA" id="ARBA00022485"/>
    </source>
</evidence>
<protein>
    <recommendedName>
        <fullName evidence="16">DNA 5'-3' helicase FANCJ</fullName>
    </recommendedName>
</protein>
<keyword evidence="4" id="KW-0004">4Fe-4S</keyword>
<dbReference type="PROSITE" id="PS51193">
    <property type="entry name" value="HELICASE_ATP_BIND_2"/>
    <property type="match status" value="1"/>
</dbReference>
<evidence type="ECO:0000256" key="12">
    <source>
        <dbReference type="ARBA" id="ARBA00023014"/>
    </source>
</evidence>
<dbReference type="InterPro" id="IPR014013">
    <property type="entry name" value="Helic_SF1/SF2_ATP-bd_DinG/Rad3"/>
</dbReference>
<evidence type="ECO:0000259" key="18">
    <source>
        <dbReference type="PROSITE" id="PS51193"/>
    </source>
</evidence>
<keyword evidence="15" id="KW-0539">Nucleus</keyword>
<keyword evidence="9" id="KW-0347">Helicase</keyword>
<keyword evidence="14" id="KW-0413">Isomerase</keyword>
<dbReference type="PANTHER" id="PTHR11472:SF47">
    <property type="entry name" value="FANCONI ANEMIA GROUP J PROTEIN"/>
    <property type="match status" value="1"/>
</dbReference>
<evidence type="ECO:0000256" key="16">
    <source>
        <dbReference type="ARBA" id="ARBA00082714"/>
    </source>
</evidence>
<dbReference type="InterPro" id="IPR002464">
    <property type="entry name" value="DNA/RNA_helicase_DEAH_CS"/>
</dbReference>
<evidence type="ECO:0000256" key="10">
    <source>
        <dbReference type="ARBA" id="ARBA00022840"/>
    </source>
</evidence>
<dbReference type="InterPro" id="IPR006554">
    <property type="entry name" value="Helicase-like_DEXD_c2"/>
</dbReference>
<evidence type="ECO:0000256" key="2">
    <source>
        <dbReference type="ARBA" id="ARBA00004123"/>
    </source>
</evidence>
<dbReference type="GO" id="GO:0005634">
    <property type="term" value="C:nucleus"/>
    <property type="evidence" value="ECO:0007669"/>
    <property type="project" value="UniProtKB-SubCell"/>
</dbReference>
<evidence type="ECO:0000256" key="9">
    <source>
        <dbReference type="ARBA" id="ARBA00022806"/>
    </source>
</evidence>
<dbReference type="GO" id="GO:0005524">
    <property type="term" value="F:ATP binding"/>
    <property type="evidence" value="ECO:0007669"/>
    <property type="project" value="UniProtKB-KW"/>
</dbReference>
<comment type="caution">
    <text evidence="19">The sequence shown here is derived from an EMBL/GenBank/DDBJ whole genome shotgun (WGS) entry which is preliminary data.</text>
</comment>
<dbReference type="InterPro" id="IPR006555">
    <property type="entry name" value="ATP-dep_Helicase_C"/>
</dbReference>
<dbReference type="GO" id="GO:0051539">
    <property type="term" value="F:4 iron, 4 sulfur cluster binding"/>
    <property type="evidence" value="ECO:0007669"/>
    <property type="project" value="UniProtKB-KW"/>
</dbReference>
<dbReference type="GO" id="GO:0003678">
    <property type="term" value="F:DNA helicase activity"/>
    <property type="evidence" value="ECO:0007669"/>
    <property type="project" value="InterPro"/>
</dbReference>
<evidence type="ECO:0000256" key="8">
    <source>
        <dbReference type="ARBA" id="ARBA00022801"/>
    </source>
</evidence>
<accession>A0A8J5LHV6</accession>
<dbReference type="PROSITE" id="PS00690">
    <property type="entry name" value="DEAH_ATP_HELICASE"/>
    <property type="match status" value="1"/>
</dbReference>
<feature type="region of interest" description="Disordered" evidence="17">
    <location>
        <begin position="90"/>
        <end position="144"/>
    </location>
</feature>
<dbReference type="GO" id="GO:0006289">
    <property type="term" value="P:nucleotide-excision repair"/>
    <property type="evidence" value="ECO:0007669"/>
    <property type="project" value="TreeGrafter"/>
</dbReference>
<dbReference type="EMBL" id="JACMSC010000007">
    <property type="protein sequence ID" value="KAG6515852.1"/>
    <property type="molecule type" value="Genomic_DNA"/>
</dbReference>
<evidence type="ECO:0000256" key="15">
    <source>
        <dbReference type="ARBA" id="ARBA00023242"/>
    </source>
</evidence>
<evidence type="ECO:0000313" key="20">
    <source>
        <dbReference type="Proteomes" id="UP000734854"/>
    </source>
</evidence>
<organism evidence="19 20">
    <name type="scientific">Zingiber officinale</name>
    <name type="common">Ginger</name>
    <name type="synonym">Amomum zingiber</name>
    <dbReference type="NCBI Taxonomy" id="94328"/>
    <lineage>
        <taxon>Eukaryota</taxon>
        <taxon>Viridiplantae</taxon>
        <taxon>Streptophyta</taxon>
        <taxon>Embryophyta</taxon>
        <taxon>Tracheophyta</taxon>
        <taxon>Spermatophyta</taxon>
        <taxon>Magnoliopsida</taxon>
        <taxon>Liliopsida</taxon>
        <taxon>Zingiberales</taxon>
        <taxon>Zingiberaceae</taxon>
        <taxon>Zingiber</taxon>
    </lineage>
</organism>
<dbReference type="CDD" id="cd18788">
    <property type="entry name" value="SF2_C_XPD"/>
    <property type="match status" value="1"/>
</dbReference>
<dbReference type="Gene3D" id="3.40.50.300">
    <property type="entry name" value="P-loop containing nucleotide triphosphate hydrolases"/>
    <property type="match status" value="2"/>
</dbReference>
<keyword evidence="5" id="KW-0479">Metal-binding</keyword>
<evidence type="ECO:0000256" key="11">
    <source>
        <dbReference type="ARBA" id="ARBA00023004"/>
    </source>
</evidence>
<dbReference type="GO" id="GO:0016818">
    <property type="term" value="F:hydrolase activity, acting on acid anhydrides, in phosphorus-containing anhydrides"/>
    <property type="evidence" value="ECO:0007669"/>
    <property type="project" value="InterPro"/>
</dbReference>
<dbReference type="SMART" id="SM00491">
    <property type="entry name" value="HELICc2"/>
    <property type="match status" value="1"/>
</dbReference>
<sequence>MAASPTPFQNPNAGKARPGAYQIGGVPVEFPYKPYGSQLAFMGRVIHTLDRARRQGRCHALLESPTGTGKSLSLLCSSLAWQRHQTSRFLSGHAAPSQGLPPPPTSDPLVNGGGFIPETQPSNDAEQSSTPASARAQRRQTSPKIYYATRTHSQITQVIREYRKTSYRVPMAVLASRKHYCTNKFVCTKANLDEECKLLLKGEALGCSEFKNANKVKNHPSLQKGGCYEVHDIEDLVKVGKSVKGCSYFAAQTLAEEARLVFCPYSYIVNPIVRRAMDIDLKGAIVILDEAHNIEDIARDSGSLDVEEDVLFALQTELGQLCMADNDAAVYQPLYDIIQGIISWMGERKMGLQQCEFEHYSSLHIDVWTADKAISELQHAGITQQCFPILQECATKAIKAVSDAESVESHLSGMSAIALEGLFSSLTYLFSGDGTNATDYQLGLQRYVKRDNSNAVSDWICKLSLWCLNPALVFREIANLSLSVILTSGTLSPMGSFASELGVQFEACMEAPHVIDPESQVHSCSLTFSVLCFQSVTGVTCFCPKLWAAVVSTGPGNCQLNASYRTADGFAFQDGLGVTLEEICKIAPGGILVFFPSYKLLEKLRRRWTQTGQWSRLNAEKPLFVEPRGATDEFESLLRGYYDAIRGSTKVVHEKSRLGSRRTIKQPCSKVCSQNTPRGAAFLAVCRGKVSEGIDFSDENARVVVSFTLHSAMDDVYVVVGIPFPNKNDIQVMLKKKYNDTHRSTKHLLSGSEWYCHQAFRALNQAAGRCIRHRFDYGAIIFLDERFKEERNLTYISKWLKNSIKYFHSFNESLVGLQNFFESAQKRFGSASSHSRSEDVSLIEKEPDFSEQNSNLNQGIQLQKTEKDNVNYQNARKMSNQNGAVSAKLTKSSKLDKKGPFLKDQSQNGVEGASETIIKCLNPHTDFADLKSSTTIQFQCLEAISAKSCKADLHQPLATTNSIVRDHNATPKSLEVEMIQQTVGNFSPKTISIGSISDTACTPEHSPEDIKETDSLNMSVNSYNHKRKRINLQMSVCNQIDCLSSDTDSFYPVDSISSISRETDLIPESPCLDNSSVNRQRKLIGNVVDTLTKMLELSCLYCRSPLGLQENDLLVNCSLTSSSKVYLAYVLKHGPPKDSSFNCPPTSPERDVPVVVCDSSLVDHRVFENGCKEAVSHGIWSEKDSCVFRALICPFCTVPRCLGVQIIAADASNSHLLNKVLLFADHLDINDQQKPNQKSIFRFGKDVTPICSTVPGKESASLEIEKYAYTPTLPKPDLNTRKLKLSLPKRVECSLEHQDVL</sequence>
<dbReference type="Proteomes" id="UP000734854">
    <property type="component" value="Unassembled WGS sequence"/>
</dbReference>
<dbReference type="PANTHER" id="PTHR11472">
    <property type="entry name" value="DNA REPAIR DEAD HELICASE RAD3/XP-D SUBFAMILY MEMBER"/>
    <property type="match status" value="1"/>
</dbReference>
<evidence type="ECO:0000256" key="13">
    <source>
        <dbReference type="ARBA" id="ARBA00023204"/>
    </source>
</evidence>
<name>A0A8J5LHV6_ZINOF</name>
<dbReference type="GO" id="GO:0046872">
    <property type="term" value="F:metal ion binding"/>
    <property type="evidence" value="ECO:0007669"/>
    <property type="project" value="UniProtKB-KW"/>
</dbReference>
<keyword evidence="6" id="KW-0547">Nucleotide-binding</keyword>
<evidence type="ECO:0000313" key="19">
    <source>
        <dbReference type="EMBL" id="KAG6515852.1"/>
    </source>
</evidence>
<keyword evidence="10" id="KW-0067">ATP-binding</keyword>
<evidence type="ECO:0000256" key="14">
    <source>
        <dbReference type="ARBA" id="ARBA00023235"/>
    </source>
</evidence>
<evidence type="ECO:0000256" key="17">
    <source>
        <dbReference type="SAM" id="MobiDB-lite"/>
    </source>
</evidence>
<comment type="cofactor">
    <cofactor evidence="1">
        <name>[4Fe-4S] cluster</name>
        <dbReference type="ChEBI" id="CHEBI:49883"/>
    </cofactor>
</comment>
<evidence type="ECO:0000256" key="7">
    <source>
        <dbReference type="ARBA" id="ARBA00022763"/>
    </source>
</evidence>
<dbReference type="FunFam" id="3.40.50.300:FF:000731">
    <property type="entry name" value="Fanconi anemia group J protein homolog"/>
    <property type="match status" value="1"/>
</dbReference>
<dbReference type="SMART" id="SM00488">
    <property type="entry name" value="DEXDc2"/>
    <property type="match status" value="1"/>
</dbReference>
<dbReference type="InterPro" id="IPR045028">
    <property type="entry name" value="DinG/Rad3-like"/>
</dbReference>
<feature type="domain" description="Helicase ATP-binding" evidence="18">
    <location>
        <begin position="24"/>
        <end position="338"/>
    </location>
</feature>
<dbReference type="InterPro" id="IPR027417">
    <property type="entry name" value="P-loop_NTPase"/>
</dbReference>
<keyword evidence="11" id="KW-0408">Iron</keyword>
<evidence type="ECO:0000256" key="1">
    <source>
        <dbReference type="ARBA" id="ARBA00001966"/>
    </source>
</evidence>
<gene>
    <name evidence="19" type="ORF">ZIOFF_026286</name>
</gene>
<dbReference type="Pfam" id="PF13307">
    <property type="entry name" value="Helicase_C_2"/>
    <property type="match status" value="1"/>
</dbReference>